<dbReference type="InterPro" id="IPR027417">
    <property type="entry name" value="P-loop_NTPase"/>
</dbReference>
<keyword evidence="6 10" id="KW-0378">Hydrolase</keyword>
<keyword evidence="5 10" id="KW-0547">Nucleotide-binding</keyword>
<feature type="binding site" evidence="10">
    <location>
        <position position="230"/>
    </location>
    <ligand>
        <name>Mg(2+)</name>
        <dbReference type="ChEBI" id="CHEBI:18420"/>
    </ligand>
</feature>
<dbReference type="Pfam" id="PF12631">
    <property type="entry name" value="MnmE_helical"/>
    <property type="match status" value="1"/>
</dbReference>
<dbReference type="InterPro" id="IPR025867">
    <property type="entry name" value="MnmE_helical"/>
</dbReference>
<dbReference type="Gene3D" id="3.40.50.300">
    <property type="entry name" value="P-loop containing nucleotide triphosphate hydrolases"/>
    <property type="match status" value="1"/>
</dbReference>
<keyword evidence="9 10" id="KW-0342">GTP-binding</keyword>
<feature type="binding site" evidence="10">
    <location>
        <position position="247"/>
    </location>
    <ligand>
        <name>K(+)</name>
        <dbReference type="ChEBI" id="CHEBI:29103"/>
    </ligand>
</feature>
<dbReference type="SUPFAM" id="SSF116878">
    <property type="entry name" value="TrmE connector domain"/>
    <property type="match status" value="1"/>
</dbReference>
<dbReference type="Proteomes" id="UP000243924">
    <property type="component" value="Chromosome I"/>
</dbReference>
<dbReference type="Gene3D" id="1.20.120.430">
    <property type="entry name" value="tRNA modification GTPase MnmE domain 2"/>
    <property type="match status" value="1"/>
</dbReference>
<dbReference type="GO" id="GO:0002098">
    <property type="term" value="P:tRNA wobble uridine modification"/>
    <property type="evidence" value="ECO:0007669"/>
    <property type="project" value="TreeGrafter"/>
</dbReference>
<dbReference type="STRING" id="1434072.SAMN05216210_3184"/>
<keyword evidence="7 10" id="KW-0460">Magnesium</keyword>
<evidence type="ECO:0000259" key="12">
    <source>
        <dbReference type="PROSITE" id="PS51709"/>
    </source>
</evidence>
<dbReference type="HAMAP" id="MF_00379">
    <property type="entry name" value="GTPase_MnmE"/>
    <property type="match status" value="1"/>
</dbReference>
<dbReference type="NCBIfam" id="TIGR00231">
    <property type="entry name" value="small_GTP"/>
    <property type="match status" value="1"/>
</dbReference>
<keyword evidence="8 10" id="KW-0630">Potassium</keyword>
<dbReference type="Pfam" id="PF10396">
    <property type="entry name" value="TrmE_N"/>
    <property type="match status" value="1"/>
</dbReference>
<dbReference type="NCBIfam" id="NF003661">
    <property type="entry name" value="PRK05291.1-3"/>
    <property type="match status" value="1"/>
</dbReference>
<dbReference type="PROSITE" id="PS51709">
    <property type="entry name" value="G_TRME"/>
    <property type="match status" value="1"/>
</dbReference>
<evidence type="ECO:0000256" key="2">
    <source>
        <dbReference type="ARBA" id="ARBA00022490"/>
    </source>
</evidence>
<feature type="binding site" evidence="10">
    <location>
        <begin position="245"/>
        <end position="251"/>
    </location>
    <ligand>
        <name>GTP</name>
        <dbReference type="ChEBI" id="CHEBI:37565"/>
    </ligand>
</feature>
<feature type="binding site" evidence="10">
    <location>
        <begin position="270"/>
        <end position="273"/>
    </location>
    <ligand>
        <name>GTP</name>
        <dbReference type="ChEBI" id="CHEBI:37565"/>
    </ligand>
</feature>
<dbReference type="InterPro" id="IPR031168">
    <property type="entry name" value="G_TrmE"/>
</dbReference>
<dbReference type="CDD" id="cd14858">
    <property type="entry name" value="TrmE_N"/>
    <property type="match status" value="1"/>
</dbReference>
<dbReference type="EC" id="3.6.-.-" evidence="10"/>
<dbReference type="InterPro" id="IPR027266">
    <property type="entry name" value="TrmE/GcvT-like"/>
</dbReference>
<dbReference type="Gene3D" id="3.30.1360.120">
    <property type="entry name" value="Probable tRNA modification gtpase trme, domain 1"/>
    <property type="match status" value="1"/>
</dbReference>
<feature type="binding site" evidence="10">
    <location>
        <position position="25"/>
    </location>
    <ligand>
        <name>(6S)-5-formyl-5,6,7,8-tetrahydrofolate</name>
        <dbReference type="ChEBI" id="CHEBI:57457"/>
    </ligand>
</feature>
<dbReference type="GO" id="GO:0046872">
    <property type="term" value="F:metal ion binding"/>
    <property type="evidence" value="ECO:0007669"/>
    <property type="project" value="UniProtKB-KW"/>
</dbReference>
<feature type="binding site" evidence="10">
    <location>
        <position position="81"/>
    </location>
    <ligand>
        <name>(6S)-5-formyl-5,6,7,8-tetrahydrofolate</name>
        <dbReference type="ChEBI" id="CHEBI:57457"/>
    </ligand>
</feature>
<comment type="function">
    <text evidence="10">Exhibits a very high intrinsic GTPase hydrolysis rate. Involved in the addition of a carboxymethylaminomethyl (cmnm) group at the wobble position (U34) of certain tRNAs, forming tRNA-cmnm(5)s(2)U34.</text>
</comment>
<dbReference type="GO" id="GO:0003924">
    <property type="term" value="F:GTPase activity"/>
    <property type="evidence" value="ECO:0007669"/>
    <property type="project" value="UniProtKB-UniRule"/>
</dbReference>
<evidence type="ECO:0000256" key="11">
    <source>
        <dbReference type="RuleBase" id="RU003313"/>
    </source>
</evidence>
<feature type="binding site" evidence="10">
    <location>
        <position position="245"/>
    </location>
    <ligand>
        <name>K(+)</name>
        <dbReference type="ChEBI" id="CHEBI:29103"/>
    </ligand>
</feature>
<evidence type="ECO:0000256" key="10">
    <source>
        <dbReference type="HAMAP-Rule" id="MF_00379"/>
    </source>
</evidence>
<feature type="domain" description="TrmE-type G" evidence="12">
    <location>
        <begin position="216"/>
        <end position="378"/>
    </location>
</feature>
<evidence type="ECO:0000256" key="7">
    <source>
        <dbReference type="ARBA" id="ARBA00022842"/>
    </source>
</evidence>
<evidence type="ECO:0000256" key="8">
    <source>
        <dbReference type="ARBA" id="ARBA00022958"/>
    </source>
</evidence>
<sequence length="455" mass="49183">MNHTATDTIAAIATPPGQGGVGIVRLSGPQAQAIGQQLSGLRLRPRHAHYGPFTAGGEVLDQGLSLFFPNPHSFTGEDVVELHGHGGPVVMDLLLKACLDAGARPARPGEFSERAFLNDKLDLAQAEAIADLIEASSEQAARNAVQSLQGAFSRRVKDLTEALIALRIHVEAAIDFPEEEIDFLADGHVLQELQHVREQLTRVQREAGQGALLRDGMNVVIAGRPNAGKSSLLNALAGKDSAIVTEIAGTTRDILREHIHIDGMPLHIIDTAGLRDTDDVVEKIGVERAMAAIADADRILLVIDTNQPEANDPDQLWPEFLQQHPDPSKTTLIFNKTDLSGHAIGLQTDAKGRVELHLSARNGDGIELLRDHLKDCMGFEQTAESLFSARRRHLQALQLASDHLDHGYRQLTLMGAGELLAEDLRMAQQALGEITGEFSADDLLGRIFSSFCIGK</sequence>
<evidence type="ECO:0000256" key="6">
    <source>
        <dbReference type="ARBA" id="ARBA00022801"/>
    </source>
</evidence>
<feature type="binding site" evidence="10">
    <location>
        <position position="250"/>
    </location>
    <ligand>
        <name>K(+)</name>
        <dbReference type="ChEBI" id="CHEBI:29103"/>
    </ligand>
</feature>
<keyword evidence="14" id="KW-1185">Reference proteome</keyword>
<keyword evidence="3 10" id="KW-0819">tRNA processing</keyword>
<comment type="caution">
    <text evidence="10">Lacks conserved residue(s) required for the propagation of feature annotation.</text>
</comment>
<feature type="binding site" evidence="10">
    <location>
        <position position="226"/>
    </location>
    <ligand>
        <name>K(+)</name>
        <dbReference type="ChEBI" id="CHEBI:29103"/>
    </ligand>
</feature>
<dbReference type="GO" id="GO:0005525">
    <property type="term" value="F:GTP binding"/>
    <property type="evidence" value="ECO:0007669"/>
    <property type="project" value="UniProtKB-UniRule"/>
</dbReference>
<feature type="binding site" evidence="10">
    <location>
        <position position="455"/>
    </location>
    <ligand>
        <name>(6S)-5-formyl-5,6,7,8-tetrahydrofolate</name>
        <dbReference type="ChEBI" id="CHEBI:57457"/>
    </ligand>
</feature>
<feature type="binding site" evidence="10">
    <location>
        <begin position="359"/>
        <end position="361"/>
    </location>
    <ligand>
        <name>GTP</name>
        <dbReference type="ChEBI" id="CHEBI:37565"/>
    </ligand>
</feature>
<feature type="binding site" evidence="10">
    <location>
        <position position="120"/>
    </location>
    <ligand>
        <name>(6S)-5-formyl-5,6,7,8-tetrahydrofolate</name>
        <dbReference type="ChEBI" id="CHEBI:57457"/>
    </ligand>
</feature>
<feature type="binding site" evidence="10">
    <location>
        <position position="251"/>
    </location>
    <ligand>
        <name>Mg(2+)</name>
        <dbReference type="ChEBI" id="CHEBI:18420"/>
    </ligand>
</feature>
<keyword evidence="4 10" id="KW-0479">Metal-binding</keyword>
<dbReference type="RefSeq" id="WP_092388837.1">
    <property type="nucleotide sequence ID" value="NZ_LT629787.1"/>
</dbReference>
<protein>
    <recommendedName>
        <fullName evidence="10">tRNA modification GTPase MnmE</fullName>
        <ecNumber evidence="10">3.6.-.-</ecNumber>
    </recommendedName>
</protein>
<dbReference type="PANTHER" id="PTHR42714:SF2">
    <property type="entry name" value="TRNA MODIFICATION GTPASE GTPBP3, MITOCHONDRIAL"/>
    <property type="match status" value="1"/>
</dbReference>
<keyword evidence="2 10" id="KW-0963">Cytoplasm</keyword>
<proteinExistence type="inferred from homology"/>
<comment type="cofactor">
    <cofactor evidence="10">
        <name>K(+)</name>
        <dbReference type="ChEBI" id="CHEBI:29103"/>
    </cofactor>
    <text evidence="10">Binds 1 potassium ion per subunit.</text>
</comment>
<comment type="subcellular location">
    <subcellularLocation>
        <location evidence="10">Cytoplasm</location>
    </subcellularLocation>
</comment>
<evidence type="ECO:0000256" key="5">
    <source>
        <dbReference type="ARBA" id="ARBA00022741"/>
    </source>
</evidence>
<accession>A0A1H2HPF8</accession>
<dbReference type="SUPFAM" id="SSF52540">
    <property type="entry name" value="P-loop containing nucleoside triphosphate hydrolases"/>
    <property type="match status" value="1"/>
</dbReference>
<dbReference type="InterPro" id="IPR005225">
    <property type="entry name" value="Small_GTP-bd"/>
</dbReference>
<dbReference type="OrthoDB" id="9805918at2"/>
<dbReference type="PRINTS" id="PR00326">
    <property type="entry name" value="GTP1OBG"/>
</dbReference>
<evidence type="ECO:0000256" key="1">
    <source>
        <dbReference type="ARBA" id="ARBA00011043"/>
    </source>
</evidence>
<reference evidence="14" key="1">
    <citation type="submission" date="2016-10" db="EMBL/GenBank/DDBJ databases">
        <authorList>
            <person name="Varghese N."/>
            <person name="Submissions S."/>
        </authorList>
    </citation>
    <scope>NUCLEOTIDE SEQUENCE [LARGE SCALE GENOMIC DNA]</scope>
    <source>
        <strain evidence="14">CECT 8338</strain>
    </source>
</reference>
<dbReference type="InterPro" id="IPR006073">
    <property type="entry name" value="GTP-bd"/>
</dbReference>
<gene>
    <name evidence="10" type="primary">mnmE</name>
    <name evidence="10" type="synonym">trmE</name>
    <name evidence="13" type="ORF">SAMN05216210_3184</name>
</gene>
<dbReference type="Pfam" id="PF01926">
    <property type="entry name" value="MMR_HSR1"/>
    <property type="match status" value="1"/>
</dbReference>
<organism evidence="13 14">
    <name type="scientific">Halopseudomonas salegens</name>
    <dbReference type="NCBI Taxonomy" id="1434072"/>
    <lineage>
        <taxon>Bacteria</taxon>
        <taxon>Pseudomonadati</taxon>
        <taxon>Pseudomonadota</taxon>
        <taxon>Gammaproteobacteria</taxon>
        <taxon>Pseudomonadales</taxon>
        <taxon>Pseudomonadaceae</taxon>
        <taxon>Halopseudomonas</taxon>
    </lineage>
</organism>
<dbReference type="FunFam" id="3.40.50.300:FF:000249">
    <property type="entry name" value="tRNA modification GTPase MnmE"/>
    <property type="match status" value="1"/>
</dbReference>
<evidence type="ECO:0000313" key="14">
    <source>
        <dbReference type="Proteomes" id="UP000243924"/>
    </source>
</evidence>
<dbReference type="GO" id="GO:0005829">
    <property type="term" value="C:cytosol"/>
    <property type="evidence" value="ECO:0007669"/>
    <property type="project" value="TreeGrafter"/>
</dbReference>
<dbReference type="InterPro" id="IPR004520">
    <property type="entry name" value="GTPase_MnmE"/>
</dbReference>
<dbReference type="GO" id="GO:0030488">
    <property type="term" value="P:tRNA methylation"/>
    <property type="evidence" value="ECO:0007669"/>
    <property type="project" value="TreeGrafter"/>
</dbReference>
<comment type="subunit">
    <text evidence="10">Homodimer. Heterotetramer of two MnmE and two MnmG subunits.</text>
</comment>
<evidence type="ECO:0000256" key="3">
    <source>
        <dbReference type="ARBA" id="ARBA00022694"/>
    </source>
</evidence>
<dbReference type="NCBIfam" id="TIGR00450">
    <property type="entry name" value="mnmE_trmE_thdF"/>
    <property type="match status" value="1"/>
</dbReference>
<evidence type="ECO:0000256" key="9">
    <source>
        <dbReference type="ARBA" id="ARBA00023134"/>
    </source>
</evidence>
<comment type="similarity">
    <text evidence="1 10 11">Belongs to the TRAFAC class TrmE-Era-EngA-EngB-Septin-like GTPase superfamily. TrmE GTPase family.</text>
</comment>
<evidence type="ECO:0000313" key="13">
    <source>
        <dbReference type="EMBL" id="SDU33428.1"/>
    </source>
</evidence>
<evidence type="ECO:0000256" key="4">
    <source>
        <dbReference type="ARBA" id="ARBA00022723"/>
    </source>
</evidence>
<name>A0A1H2HPF8_9GAMM</name>
<feature type="binding site" evidence="10">
    <location>
        <begin position="226"/>
        <end position="231"/>
    </location>
    <ligand>
        <name>GTP</name>
        <dbReference type="ChEBI" id="CHEBI:37565"/>
    </ligand>
</feature>
<dbReference type="InterPro" id="IPR018948">
    <property type="entry name" value="GTP-bd_TrmE_N"/>
</dbReference>
<dbReference type="CDD" id="cd04164">
    <property type="entry name" value="trmE"/>
    <property type="match status" value="1"/>
</dbReference>
<dbReference type="EMBL" id="LT629787">
    <property type="protein sequence ID" value="SDU33428.1"/>
    <property type="molecule type" value="Genomic_DNA"/>
</dbReference>
<dbReference type="InterPro" id="IPR027368">
    <property type="entry name" value="MnmE_dom2"/>
</dbReference>
<dbReference type="PANTHER" id="PTHR42714">
    <property type="entry name" value="TRNA MODIFICATION GTPASE GTPBP3"/>
    <property type="match status" value="1"/>
</dbReference>
<dbReference type="AlphaFoldDB" id="A0A1H2HPF8"/>